<comment type="caution">
    <text evidence="2">The sequence shown here is derived from an EMBL/GenBank/DDBJ whole genome shotgun (WGS) entry which is preliminary data.</text>
</comment>
<keyword evidence="1" id="KW-0732">Signal</keyword>
<reference evidence="2" key="2">
    <citation type="submission" date="2022-10" db="EMBL/GenBank/DDBJ databases">
        <authorList>
            <person name="Aronson H.S."/>
        </authorList>
    </citation>
    <scope>NUCLEOTIDE SEQUENCE</scope>
    <source>
        <strain evidence="2">RS19-109</strain>
    </source>
</reference>
<feature type="chain" id="PRO_5040906730" description="Lipocalin-like domain-containing protein" evidence="1">
    <location>
        <begin position="20"/>
        <end position="146"/>
    </location>
</feature>
<name>A0A9X4MEM3_9BACT</name>
<dbReference type="AlphaFoldDB" id="A0A9X4MEM3"/>
<dbReference type="Proteomes" id="UP001154240">
    <property type="component" value="Unassembled WGS sequence"/>
</dbReference>
<evidence type="ECO:0008006" key="4">
    <source>
        <dbReference type="Google" id="ProtNLM"/>
    </source>
</evidence>
<sequence length="146" mass="16286">MKRLIPALVLCVTVLFVFAGSSLAETSMPDLTGKWTSKNYAHHHEKTGFFSNKEADGKWTIKEQQGRFFSGERSYTKKATKPAKSVTEGFSGVISRDGTRLYLVDHDEDILLGEILPDGSIELIMINDGDKNQHSKIGLLELERAK</sequence>
<organism evidence="2 3">
    <name type="scientific">Thiovibrio frasassiensis</name>
    <dbReference type="NCBI Taxonomy" id="2984131"/>
    <lineage>
        <taxon>Bacteria</taxon>
        <taxon>Pseudomonadati</taxon>
        <taxon>Thermodesulfobacteriota</taxon>
        <taxon>Desulfobulbia</taxon>
        <taxon>Desulfobulbales</taxon>
        <taxon>Thiovibrionaceae</taxon>
        <taxon>Thiovibrio</taxon>
    </lineage>
</organism>
<reference evidence="2" key="1">
    <citation type="journal article" date="2022" name="bioRxiv">
        <title>Thiovibrio frasassiensisgen. nov., sp. nov., an autotrophic, elemental sulfur disproportionating bacterium isolated from sulfidic karst sediment, and proposal of Thiovibrionaceae fam. nov.</title>
        <authorList>
            <person name="Aronson H."/>
            <person name="Thomas C."/>
            <person name="Bhattacharyya M."/>
            <person name="Eckstein S."/>
            <person name="Jensen S."/>
            <person name="Barco R."/>
            <person name="Macalady J."/>
            <person name="Amend J."/>
        </authorList>
    </citation>
    <scope>NUCLEOTIDE SEQUENCE</scope>
    <source>
        <strain evidence="2">RS19-109</strain>
    </source>
</reference>
<evidence type="ECO:0000313" key="2">
    <source>
        <dbReference type="EMBL" id="MDG4474735.1"/>
    </source>
</evidence>
<evidence type="ECO:0000256" key="1">
    <source>
        <dbReference type="SAM" id="SignalP"/>
    </source>
</evidence>
<dbReference type="RefSeq" id="WP_307631715.1">
    <property type="nucleotide sequence ID" value="NZ_JAPHEH010000001.1"/>
</dbReference>
<gene>
    <name evidence="2" type="ORF">OLX77_01000</name>
</gene>
<keyword evidence="3" id="KW-1185">Reference proteome</keyword>
<evidence type="ECO:0000313" key="3">
    <source>
        <dbReference type="Proteomes" id="UP001154240"/>
    </source>
</evidence>
<feature type="signal peptide" evidence="1">
    <location>
        <begin position="1"/>
        <end position="19"/>
    </location>
</feature>
<accession>A0A9X4MEM3</accession>
<proteinExistence type="predicted"/>
<dbReference type="EMBL" id="JAPHEH010000001">
    <property type="protein sequence ID" value="MDG4474735.1"/>
    <property type="molecule type" value="Genomic_DNA"/>
</dbReference>
<protein>
    <recommendedName>
        <fullName evidence="4">Lipocalin-like domain-containing protein</fullName>
    </recommendedName>
</protein>